<dbReference type="Gene3D" id="2.60.40.3110">
    <property type="match status" value="1"/>
</dbReference>
<dbReference type="PATRIC" id="fig|56193.3.peg.3942"/>
<dbReference type="STRING" id="56193.YP76_18760"/>
<dbReference type="GO" id="GO:0015473">
    <property type="term" value="F:fimbrial usher porin activity"/>
    <property type="evidence" value="ECO:0007669"/>
    <property type="project" value="InterPro"/>
</dbReference>
<dbReference type="Proteomes" id="UP000033874">
    <property type="component" value="Unassembled WGS sequence"/>
</dbReference>
<dbReference type="Gene3D" id="2.60.40.2610">
    <property type="entry name" value="Outer membrane usher protein FimD, plug domain"/>
    <property type="match status" value="1"/>
</dbReference>
<dbReference type="InterPro" id="IPR042186">
    <property type="entry name" value="FimD_plug_dom"/>
</dbReference>
<protein>
    <recommendedName>
        <fullName evidence="3">PapC-like C-terminal domain-containing protein</fullName>
    </recommendedName>
</protein>
<evidence type="ECO:0000313" key="1">
    <source>
        <dbReference type="EMBL" id="KKW90617.1"/>
    </source>
</evidence>
<organism evidence="1 2">
    <name type="scientific">Sphingobium chungbukense</name>
    <dbReference type="NCBI Taxonomy" id="56193"/>
    <lineage>
        <taxon>Bacteria</taxon>
        <taxon>Pseudomonadati</taxon>
        <taxon>Pseudomonadota</taxon>
        <taxon>Alphaproteobacteria</taxon>
        <taxon>Sphingomonadales</taxon>
        <taxon>Sphingomonadaceae</taxon>
        <taxon>Sphingobium</taxon>
    </lineage>
</organism>
<dbReference type="Gene3D" id="2.60.40.2070">
    <property type="match status" value="1"/>
</dbReference>
<dbReference type="InterPro" id="IPR043142">
    <property type="entry name" value="PapC-like_C_sf"/>
</dbReference>
<accession>A0A0M3AKJ2</accession>
<reference evidence="1 2" key="1">
    <citation type="submission" date="2015-04" db="EMBL/GenBank/DDBJ databases">
        <title>Genome sequence of aromatic hydrocarbons-degrading Sphingobium chungbukense DJ77.</title>
        <authorList>
            <person name="Kim Y.-C."/>
            <person name="Chae J.-C."/>
        </authorList>
    </citation>
    <scope>NUCLEOTIDE SEQUENCE [LARGE SCALE GENOMIC DNA]</scope>
    <source>
        <strain evidence="1 2">DJ77</strain>
    </source>
</reference>
<gene>
    <name evidence="1" type="ORF">YP76_18760</name>
</gene>
<dbReference type="Pfam" id="PF00577">
    <property type="entry name" value="Usher"/>
    <property type="match status" value="1"/>
</dbReference>
<sequence length="742" mass="79616">MIALLLEVRVNGWVAPMIGHFRQQGARLAIRADQFEDAGFRRKEEIVSEIGDGRWIWLDRLPGVTWMVDTHAQSIAITAPPSLLRESAYSLDSRRPVQSRSDWGAVLSYDLYGQWSPGSRGLYAPGLSANFDARIFSPHFTATSTGLLSLRGSRNHYVRLESSIVFDKVDSSESLRLGDGYTSGPGWVRTIRFGGIQWARNFGLRPDIVTSPVARLSREVAVPSTLDLFVNGIRSYSRAVSPGTVRLDDLPVATGSNRIQMVLTDEAGRRKEVSLPFYASSRLLAEGMTDFNIEAGLPRLSYGDSSNDYGRLFVSGSISSGVSDRLTLRGYAAGTGGYGGVGVGATVKVGVLGLVDGALLASEGTAGAGLGYYVGIEHVGRSFSLSGAYTHGDSRYRDLAGMFDAAAFVDQARASLGFGLGEAGNVNLAYVWTRSNREAASGIVSATYRVEMGRRHRIGLSLSGYADTHEGGWGALLSLSVRFGRHGQAYSQQSWRDGRLESSVQVNGQSGDQRLNWQVEGSRGRSDALAVQGNWRGSALGLYGRIDHIGSMTGVQGDLRQSLIFMGDQLFVSRIVDNGFTVVDVSGQPGVRVSLENRLVGRTDATGRLLVPGLQPYVGNRISVNPLDLPANAEIRQTEQLVAPRAGGGLVTRFSVSEERSALVTLVTREGGHPPAGSRVTLGDRESATVLGYDGKAYVPGIVSGRNRVMVAWPEGACAAIFDAPPPSREKLPQVGPLICAP</sequence>
<dbReference type="InterPro" id="IPR000015">
    <property type="entry name" value="Fimb_usher"/>
</dbReference>
<dbReference type="EMBL" id="LBIC01000009">
    <property type="protein sequence ID" value="KKW90617.1"/>
    <property type="molecule type" value="Genomic_DNA"/>
</dbReference>
<dbReference type="PANTHER" id="PTHR30451">
    <property type="entry name" value="OUTER MEMBRANE USHER PROTEIN"/>
    <property type="match status" value="1"/>
</dbReference>
<evidence type="ECO:0000313" key="2">
    <source>
        <dbReference type="Proteomes" id="UP000033874"/>
    </source>
</evidence>
<evidence type="ECO:0008006" key="3">
    <source>
        <dbReference type="Google" id="ProtNLM"/>
    </source>
</evidence>
<dbReference type="PANTHER" id="PTHR30451:SF5">
    <property type="entry name" value="SLR0019 PROTEIN"/>
    <property type="match status" value="1"/>
</dbReference>
<keyword evidence="2" id="KW-1185">Reference proteome</keyword>
<dbReference type="RefSeq" id="WP_046765118.1">
    <property type="nucleotide sequence ID" value="NZ_LBIC01000009.1"/>
</dbReference>
<dbReference type="GO" id="GO:0009279">
    <property type="term" value="C:cell outer membrane"/>
    <property type="evidence" value="ECO:0007669"/>
    <property type="project" value="TreeGrafter"/>
</dbReference>
<proteinExistence type="predicted"/>
<comment type="caution">
    <text evidence="1">The sequence shown here is derived from an EMBL/GenBank/DDBJ whole genome shotgun (WGS) entry which is preliminary data.</text>
</comment>
<dbReference type="GO" id="GO:0009297">
    <property type="term" value="P:pilus assembly"/>
    <property type="evidence" value="ECO:0007669"/>
    <property type="project" value="InterPro"/>
</dbReference>
<dbReference type="AlphaFoldDB" id="A0A0M3AKJ2"/>
<name>A0A0M3AKJ2_9SPHN</name>